<feature type="non-terminal residue" evidence="3">
    <location>
        <position position="127"/>
    </location>
</feature>
<feature type="domain" description="Vitellogenin" evidence="2">
    <location>
        <begin position="10"/>
        <end position="123"/>
    </location>
</feature>
<name>A0ABV0P9V9_9TELE</name>
<dbReference type="PANTHER" id="PTHR13769">
    <property type="entry name" value="APOLIPOPROTEIN B"/>
    <property type="match status" value="1"/>
</dbReference>
<dbReference type="SUPFAM" id="SSF56968">
    <property type="entry name" value="Lipovitellin-phosvitin complex, beta-sheet shell regions"/>
    <property type="match status" value="1"/>
</dbReference>
<dbReference type="Proteomes" id="UP001476798">
    <property type="component" value="Unassembled WGS sequence"/>
</dbReference>
<reference evidence="3 4" key="1">
    <citation type="submission" date="2021-06" db="EMBL/GenBank/DDBJ databases">
        <authorList>
            <person name="Palmer J.M."/>
        </authorList>
    </citation>
    <scope>NUCLEOTIDE SEQUENCE [LARGE SCALE GENOMIC DNA]</scope>
    <source>
        <strain evidence="3 4">GA_2019</strain>
        <tissue evidence="3">Muscle</tissue>
    </source>
</reference>
<keyword evidence="1" id="KW-0732">Signal</keyword>
<keyword evidence="4" id="KW-1185">Reference proteome</keyword>
<evidence type="ECO:0000313" key="3">
    <source>
        <dbReference type="EMBL" id="MEQ2180216.1"/>
    </source>
</evidence>
<dbReference type="PANTHER" id="PTHR13769:SF6">
    <property type="entry name" value="APOLIPOPROTEIN B-100"/>
    <property type="match status" value="1"/>
</dbReference>
<accession>A0ABV0P9V9</accession>
<gene>
    <name evidence="3" type="ORF">GOODEAATRI_033579</name>
</gene>
<dbReference type="Pfam" id="PF01347">
    <property type="entry name" value="Vitellogenin_N"/>
    <property type="match status" value="1"/>
</dbReference>
<comment type="caution">
    <text evidence="3">The sequence shown here is derived from an EMBL/GenBank/DDBJ whole genome shotgun (WGS) entry which is preliminary data.</text>
</comment>
<dbReference type="InterPro" id="IPR015819">
    <property type="entry name" value="Lipid_transp_b-sht_shell"/>
</dbReference>
<sequence>MKDGQNSLVSTVHGQCLTAYTVNSRQDIATGVSLSRDLSQCDQFYGRTLTSSPLALLQQLHSPISRLIISTQSCSYQFDNRGTHITTATCTEKHRYLPYSYGESEISSVVTQHLNFQSVKRISSRTF</sequence>
<evidence type="ECO:0000313" key="4">
    <source>
        <dbReference type="Proteomes" id="UP001476798"/>
    </source>
</evidence>
<evidence type="ECO:0000256" key="1">
    <source>
        <dbReference type="ARBA" id="ARBA00022729"/>
    </source>
</evidence>
<dbReference type="InterPro" id="IPR052418">
    <property type="entry name" value="Apolipoprotein_B"/>
</dbReference>
<dbReference type="EMBL" id="JAHRIO010067096">
    <property type="protein sequence ID" value="MEQ2180216.1"/>
    <property type="molecule type" value="Genomic_DNA"/>
</dbReference>
<dbReference type="InterPro" id="IPR015816">
    <property type="entry name" value="Vitellinogen_b-sht_N"/>
</dbReference>
<dbReference type="Gene3D" id="2.30.230.10">
    <property type="entry name" value="Lipovitellin, beta-sheet shell regions, chain A"/>
    <property type="match status" value="1"/>
</dbReference>
<evidence type="ECO:0000259" key="2">
    <source>
        <dbReference type="Pfam" id="PF01347"/>
    </source>
</evidence>
<organism evidence="3 4">
    <name type="scientific">Goodea atripinnis</name>
    <dbReference type="NCBI Taxonomy" id="208336"/>
    <lineage>
        <taxon>Eukaryota</taxon>
        <taxon>Metazoa</taxon>
        <taxon>Chordata</taxon>
        <taxon>Craniata</taxon>
        <taxon>Vertebrata</taxon>
        <taxon>Euteleostomi</taxon>
        <taxon>Actinopterygii</taxon>
        <taxon>Neopterygii</taxon>
        <taxon>Teleostei</taxon>
        <taxon>Neoteleostei</taxon>
        <taxon>Acanthomorphata</taxon>
        <taxon>Ovalentaria</taxon>
        <taxon>Atherinomorphae</taxon>
        <taxon>Cyprinodontiformes</taxon>
        <taxon>Goodeidae</taxon>
        <taxon>Goodea</taxon>
    </lineage>
</organism>
<dbReference type="InterPro" id="IPR001747">
    <property type="entry name" value="Vitellogenin_N"/>
</dbReference>
<protein>
    <recommendedName>
        <fullName evidence="2">Vitellogenin domain-containing protein</fullName>
    </recommendedName>
</protein>
<proteinExistence type="predicted"/>